<evidence type="ECO:0000256" key="3">
    <source>
        <dbReference type="ARBA" id="ARBA00022452"/>
    </source>
</evidence>
<reference evidence="14 15" key="1">
    <citation type="journal article" date="2016" name="Int. J. Mol. Sci.">
        <title>Comparative genomics of the extreme acidophile Acidithiobacillus thiooxidans reveals intraspecific divergence and niche adaptation.</title>
        <authorList>
            <person name="Zhang X."/>
            <person name="Feng X."/>
            <person name="Tao J."/>
            <person name="Ma L."/>
            <person name="Xiao Y."/>
            <person name="Liang Y."/>
            <person name="Liu X."/>
            <person name="Yin H."/>
        </authorList>
    </citation>
    <scope>NUCLEOTIDE SEQUENCE [LARGE SCALE GENOMIC DNA]</scope>
    <source>
        <strain evidence="14 15">A02</strain>
    </source>
</reference>
<evidence type="ECO:0000256" key="2">
    <source>
        <dbReference type="ARBA" id="ARBA00022448"/>
    </source>
</evidence>
<feature type="chain" id="PRO_5009838054" description="TonB-dependent receptor plug domain-containing protein" evidence="12">
    <location>
        <begin position="31"/>
        <end position="277"/>
    </location>
</feature>
<keyword evidence="10 11" id="KW-0998">Cell outer membrane</keyword>
<evidence type="ECO:0000259" key="13">
    <source>
        <dbReference type="Pfam" id="PF07715"/>
    </source>
</evidence>
<proteinExistence type="inferred from homology"/>
<evidence type="ECO:0000256" key="10">
    <source>
        <dbReference type="ARBA" id="ARBA00023237"/>
    </source>
</evidence>
<gene>
    <name evidence="14" type="ORF">A6P07_08675</name>
</gene>
<dbReference type="GO" id="GO:0009279">
    <property type="term" value="C:cell outer membrane"/>
    <property type="evidence" value="ECO:0007669"/>
    <property type="project" value="UniProtKB-SubCell"/>
</dbReference>
<dbReference type="InterPro" id="IPR039426">
    <property type="entry name" value="TonB-dep_rcpt-like"/>
</dbReference>
<dbReference type="PROSITE" id="PS52016">
    <property type="entry name" value="TONB_DEPENDENT_REC_3"/>
    <property type="match status" value="1"/>
</dbReference>
<dbReference type="SUPFAM" id="SSF56935">
    <property type="entry name" value="Porins"/>
    <property type="match status" value="1"/>
</dbReference>
<evidence type="ECO:0000256" key="8">
    <source>
        <dbReference type="ARBA" id="ARBA00023065"/>
    </source>
</evidence>
<evidence type="ECO:0000256" key="12">
    <source>
        <dbReference type="SAM" id="SignalP"/>
    </source>
</evidence>
<evidence type="ECO:0000256" key="1">
    <source>
        <dbReference type="ARBA" id="ARBA00004571"/>
    </source>
</evidence>
<accession>A0A1C2J341</accession>
<keyword evidence="3 11" id="KW-1134">Transmembrane beta strand</keyword>
<keyword evidence="6 12" id="KW-0732">Signal</keyword>
<organism evidence="14 15">
    <name type="scientific">Acidithiobacillus thiooxidans</name>
    <name type="common">Thiobacillus thiooxidans</name>
    <dbReference type="NCBI Taxonomy" id="930"/>
    <lineage>
        <taxon>Bacteria</taxon>
        <taxon>Pseudomonadati</taxon>
        <taxon>Pseudomonadota</taxon>
        <taxon>Acidithiobacillia</taxon>
        <taxon>Acidithiobacillales</taxon>
        <taxon>Acidithiobacillaceae</taxon>
        <taxon>Acidithiobacillus</taxon>
    </lineage>
</organism>
<dbReference type="EMBL" id="LWSA01000107">
    <property type="protein sequence ID" value="OCX73394.1"/>
    <property type="molecule type" value="Genomic_DNA"/>
</dbReference>
<evidence type="ECO:0000256" key="4">
    <source>
        <dbReference type="ARBA" id="ARBA00022496"/>
    </source>
</evidence>
<dbReference type="PANTHER" id="PTHR32552:SF68">
    <property type="entry name" value="FERRICHROME OUTER MEMBRANE TRANSPORTER_PHAGE RECEPTOR"/>
    <property type="match status" value="1"/>
</dbReference>
<protein>
    <recommendedName>
        <fullName evidence="13">TonB-dependent receptor plug domain-containing protein</fullName>
    </recommendedName>
</protein>
<dbReference type="PROSITE" id="PS51257">
    <property type="entry name" value="PROKAR_LIPOPROTEIN"/>
    <property type="match status" value="1"/>
</dbReference>
<dbReference type="InterPro" id="IPR012910">
    <property type="entry name" value="Plug_dom"/>
</dbReference>
<dbReference type="PANTHER" id="PTHR32552">
    <property type="entry name" value="FERRICHROME IRON RECEPTOR-RELATED"/>
    <property type="match status" value="1"/>
</dbReference>
<dbReference type="InterPro" id="IPR036942">
    <property type="entry name" value="Beta-barrel_TonB_sf"/>
</dbReference>
<name>A0A1C2J341_ACITH</name>
<evidence type="ECO:0000256" key="6">
    <source>
        <dbReference type="ARBA" id="ARBA00022729"/>
    </source>
</evidence>
<dbReference type="RefSeq" id="WP_065966176.1">
    <property type="nucleotide sequence ID" value="NZ_LWSB01000077.1"/>
</dbReference>
<feature type="signal peptide" evidence="12">
    <location>
        <begin position="1"/>
        <end position="30"/>
    </location>
</feature>
<dbReference type="Proteomes" id="UP000094893">
    <property type="component" value="Unassembled WGS sequence"/>
</dbReference>
<evidence type="ECO:0000256" key="9">
    <source>
        <dbReference type="ARBA" id="ARBA00023136"/>
    </source>
</evidence>
<comment type="subcellular location">
    <subcellularLocation>
        <location evidence="1 11">Cell outer membrane</location>
        <topology evidence="1 11">Multi-pass membrane protein</topology>
    </subcellularLocation>
</comment>
<evidence type="ECO:0000256" key="5">
    <source>
        <dbReference type="ARBA" id="ARBA00022692"/>
    </source>
</evidence>
<keyword evidence="4" id="KW-0410">Iron transport</keyword>
<comment type="similarity">
    <text evidence="11">Belongs to the TonB-dependent receptor family.</text>
</comment>
<keyword evidence="5 11" id="KW-0812">Transmembrane</keyword>
<keyword evidence="9 11" id="KW-0472">Membrane</keyword>
<sequence length="277" mass="28307">MNSKNHVQKAVLSAIILGGGSIMSCQPAFADGTSTVANTAYNIGQVNQAAGGGVLPQEQQKLDKKNIQKSGETVKVIGKHEIASASPAGGAAAALAFAPGVNVSSYGGTGASKSSISINGIKTGWAGFSGGNFDNGSIGVSFDGIPMVNPGNGLWQANLVPLNSLISAITATSGPGNVVDQWYNNIGGSLNFVPVEPSKTFSLKISQTYGSFDTINSTFILQTGDLDGWDTVLAGGLGEANNYMTSPDGFKSPSNNYAYGSSSFQVGSLRSSLPKIR</sequence>
<keyword evidence="2 11" id="KW-0813">Transport</keyword>
<keyword evidence="8" id="KW-0406">Ion transport</keyword>
<evidence type="ECO:0000313" key="15">
    <source>
        <dbReference type="Proteomes" id="UP000094893"/>
    </source>
</evidence>
<feature type="domain" description="TonB-dependent receptor plug" evidence="13">
    <location>
        <begin position="68"/>
        <end position="177"/>
    </location>
</feature>
<evidence type="ECO:0000313" key="14">
    <source>
        <dbReference type="EMBL" id="OCX73394.1"/>
    </source>
</evidence>
<keyword evidence="7" id="KW-0408">Iron</keyword>
<evidence type="ECO:0000256" key="11">
    <source>
        <dbReference type="PROSITE-ProRule" id="PRU01360"/>
    </source>
</evidence>
<evidence type="ECO:0000256" key="7">
    <source>
        <dbReference type="ARBA" id="ARBA00023004"/>
    </source>
</evidence>
<dbReference type="GO" id="GO:0015344">
    <property type="term" value="F:siderophore uptake transmembrane transporter activity"/>
    <property type="evidence" value="ECO:0007669"/>
    <property type="project" value="TreeGrafter"/>
</dbReference>
<dbReference type="Pfam" id="PF07715">
    <property type="entry name" value="Plug"/>
    <property type="match status" value="1"/>
</dbReference>
<dbReference type="AlphaFoldDB" id="A0A1C2J341"/>
<dbReference type="Gene3D" id="2.40.170.20">
    <property type="entry name" value="TonB-dependent receptor, beta-barrel domain"/>
    <property type="match status" value="1"/>
</dbReference>
<comment type="caution">
    <text evidence="14">The sequence shown here is derived from an EMBL/GenBank/DDBJ whole genome shotgun (WGS) entry which is preliminary data.</text>
</comment>